<dbReference type="EMBL" id="ADAS02000102">
    <property type="protein sequence ID" value="OAV90399.1"/>
    <property type="molecule type" value="Genomic_DNA"/>
</dbReference>
<accession>A0A180GCZ1</accession>
<reference evidence="2" key="4">
    <citation type="submission" date="2025-05" db="UniProtKB">
        <authorList>
            <consortium name="EnsemblFungi"/>
        </authorList>
    </citation>
    <scope>IDENTIFICATION</scope>
    <source>
        <strain evidence="2">isolate 1-1 / race 1 (BBBD)</strain>
    </source>
</reference>
<evidence type="ECO:0000313" key="2">
    <source>
        <dbReference type="EnsemblFungi" id="PTTG_28342-t43_1-p1"/>
    </source>
</evidence>
<reference evidence="2 3" key="3">
    <citation type="journal article" date="2017" name="G3 (Bethesda)">
        <title>Comparative analysis highlights variable genome content of wheat rusts and divergence of the mating loci.</title>
        <authorList>
            <person name="Cuomo C.A."/>
            <person name="Bakkeren G."/>
            <person name="Khalil H.B."/>
            <person name="Panwar V."/>
            <person name="Joly D."/>
            <person name="Linning R."/>
            <person name="Sakthikumar S."/>
            <person name="Song X."/>
            <person name="Adiconis X."/>
            <person name="Fan L."/>
            <person name="Goldberg J.M."/>
            <person name="Levin J.Z."/>
            <person name="Young S."/>
            <person name="Zeng Q."/>
            <person name="Anikster Y."/>
            <person name="Bruce M."/>
            <person name="Wang M."/>
            <person name="Yin C."/>
            <person name="McCallum B."/>
            <person name="Szabo L.J."/>
            <person name="Hulbert S."/>
            <person name="Chen X."/>
            <person name="Fellers J.P."/>
        </authorList>
    </citation>
    <scope>NUCLEOTIDE SEQUENCE</scope>
    <source>
        <strain evidence="3">Isolate 1-1 / race 1 (BBBD)</strain>
        <strain evidence="2">isolate 1-1 / race 1 (BBBD)</strain>
    </source>
</reference>
<dbReference type="STRING" id="630390.A0A180GCZ1"/>
<dbReference type="VEuPathDB" id="FungiDB:PTTG_28342"/>
<gene>
    <name evidence="1" type="ORF">PTTG_28342</name>
</gene>
<organism evidence="1">
    <name type="scientific">Puccinia triticina (isolate 1-1 / race 1 (BBBD))</name>
    <name type="common">Brown leaf rust fungus</name>
    <dbReference type="NCBI Taxonomy" id="630390"/>
    <lineage>
        <taxon>Eukaryota</taxon>
        <taxon>Fungi</taxon>
        <taxon>Dikarya</taxon>
        <taxon>Basidiomycota</taxon>
        <taxon>Pucciniomycotina</taxon>
        <taxon>Pucciniomycetes</taxon>
        <taxon>Pucciniales</taxon>
        <taxon>Pucciniaceae</taxon>
        <taxon>Puccinia</taxon>
    </lineage>
</organism>
<evidence type="ECO:0000313" key="3">
    <source>
        <dbReference type="Proteomes" id="UP000005240"/>
    </source>
</evidence>
<protein>
    <submittedName>
        <fullName evidence="1 2">Uncharacterized protein</fullName>
    </submittedName>
</protein>
<proteinExistence type="predicted"/>
<sequence>MFHRTEPSFNVDMKNYIHLTRTLKTRSQDCSMQLHVNQYPDGLAKAFDRVPPQTVIGVCRSMWHFALSPILLESAWLIDHELNVEFLRLVLFHRYPKLAAAEPPISTPKTLEALAAPSPYLTREGWLQTSILEERSNCETDPRMSQRMKNWEPEKYLAPYTALIGPKFPRGLRGPTKCNPPETWDELLSLRRLFSYGTPFFRIYVETVEKPPQSLKTDVIAENARKMAIENLLCLPRSSDTPIRSSNFCFARLYNSATEF</sequence>
<name>A0A180GCZ1_PUCT1</name>
<reference evidence="1" key="1">
    <citation type="submission" date="2009-11" db="EMBL/GenBank/DDBJ databases">
        <authorList>
            <consortium name="The Broad Institute Genome Sequencing Platform"/>
            <person name="Ward D."/>
            <person name="Feldgarden M."/>
            <person name="Earl A."/>
            <person name="Young S.K."/>
            <person name="Zeng Q."/>
            <person name="Koehrsen M."/>
            <person name="Alvarado L."/>
            <person name="Berlin A."/>
            <person name="Bochicchio J."/>
            <person name="Borenstein D."/>
            <person name="Chapman S.B."/>
            <person name="Chen Z."/>
            <person name="Engels R."/>
            <person name="Freedman E."/>
            <person name="Gellesch M."/>
            <person name="Goldberg J."/>
            <person name="Griggs A."/>
            <person name="Gujja S."/>
            <person name="Heilman E."/>
            <person name="Heiman D."/>
            <person name="Hepburn T."/>
            <person name="Howarth C."/>
            <person name="Jen D."/>
            <person name="Larson L."/>
            <person name="Lewis B."/>
            <person name="Mehta T."/>
            <person name="Park D."/>
            <person name="Pearson M."/>
            <person name="Roberts A."/>
            <person name="Saif S."/>
            <person name="Shea T."/>
            <person name="Shenoy N."/>
            <person name="Sisk P."/>
            <person name="Stolte C."/>
            <person name="Sykes S."/>
            <person name="Thomson T."/>
            <person name="Walk T."/>
            <person name="White J."/>
            <person name="Yandava C."/>
            <person name="Izard J."/>
            <person name="Baranova O.V."/>
            <person name="Blanton J.M."/>
            <person name="Tanner A.C."/>
            <person name="Dewhirst F.E."/>
            <person name="Haas B."/>
            <person name="Nusbaum C."/>
            <person name="Birren B."/>
        </authorList>
    </citation>
    <scope>NUCLEOTIDE SEQUENCE [LARGE SCALE GENOMIC DNA]</scope>
    <source>
        <strain evidence="1">1-1 BBBD Race 1</strain>
    </source>
</reference>
<dbReference type="EnsemblFungi" id="PTTG_28342-t43_1">
    <property type="protein sequence ID" value="PTTG_28342-t43_1-p1"/>
    <property type="gene ID" value="PTTG_28342"/>
</dbReference>
<reference evidence="1" key="2">
    <citation type="submission" date="2016-05" db="EMBL/GenBank/DDBJ databases">
        <title>Comparative analysis highlights variable genome content of wheat rusts and divergence of the mating loci.</title>
        <authorList>
            <person name="Cuomo C.A."/>
            <person name="Bakkeren G."/>
            <person name="Szabo L."/>
            <person name="Khalil H."/>
            <person name="Joly D."/>
            <person name="Goldberg J."/>
            <person name="Young S."/>
            <person name="Zeng Q."/>
            <person name="Fellers J."/>
        </authorList>
    </citation>
    <scope>NUCLEOTIDE SEQUENCE [LARGE SCALE GENOMIC DNA]</scope>
    <source>
        <strain evidence="1">1-1 BBBD Race 1</strain>
    </source>
</reference>
<dbReference type="Proteomes" id="UP000005240">
    <property type="component" value="Unassembled WGS sequence"/>
</dbReference>
<evidence type="ECO:0000313" key="1">
    <source>
        <dbReference type="EMBL" id="OAV90399.1"/>
    </source>
</evidence>
<dbReference type="OrthoDB" id="107110at2759"/>
<keyword evidence="3" id="KW-1185">Reference proteome</keyword>
<dbReference type="AlphaFoldDB" id="A0A180GCZ1"/>